<sequence>MKRTGLAFLALLCTAACAGGGDPGAGTPTGAEPAAERPATADVVVKETGQLGGYVYALVENREDREVRARVKFTGHTASGSTEELAKADHENNADYLAPGSTGPIITMGGGSTTFTRIEAVIEVLPDRSPKHGPGSFEARVTKIGGGSFSKEATVSIKNLYPEPVRSAVVGLLCKNSAGKPVAASSTQFSAAAGAVKDVRMSLSGQSALDVASCEAFPRIKSYTEFGN</sequence>
<evidence type="ECO:0000313" key="3">
    <source>
        <dbReference type="Proteomes" id="UP000183376"/>
    </source>
</evidence>
<name>A0A1G9UIV3_ALLAB</name>
<reference evidence="2 3" key="1">
    <citation type="submission" date="2016-10" db="EMBL/GenBank/DDBJ databases">
        <authorList>
            <person name="de Groot N.N."/>
        </authorList>
    </citation>
    <scope>NUCLEOTIDE SEQUENCE [LARGE SCALE GENOMIC DNA]</scope>
    <source>
        <strain evidence="2 3">DSM 44149</strain>
    </source>
</reference>
<dbReference type="Proteomes" id="UP000183376">
    <property type="component" value="Chromosome I"/>
</dbReference>
<keyword evidence="3" id="KW-1185">Reference proteome</keyword>
<dbReference type="EMBL" id="LT629701">
    <property type="protein sequence ID" value="SDM59870.1"/>
    <property type="molecule type" value="Genomic_DNA"/>
</dbReference>
<gene>
    <name evidence="2" type="ORF">SAMN04489726_2441</name>
</gene>
<evidence type="ECO:0000256" key="1">
    <source>
        <dbReference type="SAM" id="SignalP"/>
    </source>
</evidence>
<evidence type="ECO:0000313" key="2">
    <source>
        <dbReference type="EMBL" id="SDM59870.1"/>
    </source>
</evidence>
<dbReference type="AlphaFoldDB" id="A0A1G9UIV3"/>
<dbReference type="STRING" id="211114.SAMN04489726_2441"/>
<protein>
    <recommendedName>
        <fullName evidence="4">Lipoprotein</fullName>
    </recommendedName>
</protein>
<accession>A0A1G9UIV3</accession>
<proteinExistence type="predicted"/>
<feature type="chain" id="PRO_5039383985" description="Lipoprotein" evidence="1">
    <location>
        <begin position="19"/>
        <end position="228"/>
    </location>
</feature>
<dbReference type="RefSeq" id="WP_156051128.1">
    <property type="nucleotide sequence ID" value="NZ_JOEF01000014.1"/>
</dbReference>
<feature type="signal peptide" evidence="1">
    <location>
        <begin position="1"/>
        <end position="18"/>
    </location>
</feature>
<organism evidence="2 3">
    <name type="scientific">Allokutzneria albata</name>
    <name type="common">Kibdelosporangium albatum</name>
    <dbReference type="NCBI Taxonomy" id="211114"/>
    <lineage>
        <taxon>Bacteria</taxon>
        <taxon>Bacillati</taxon>
        <taxon>Actinomycetota</taxon>
        <taxon>Actinomycetes</taxon>
        <taxon>Pseudonocardiales</taxon>
        <taxon>Pseudonocardiaceae</taxon>
        <taxon>Allokutzneria</taxon>
    </lineage>
</organism>
<evidence type="ECO:0008006" key="4">
    <source>
        <dbReference type="Google" id="ProtNLM"/>
    </source>
</evidence>
<keyword evidence="1" id="KW-0732">Signal</keyword>